<organism evidence="11 12">
    <name type="scientific">Rhodococcus chondri</name>
    <dbReference type="NCBI Taxonomy" id="3065941"/>
    <lineage>
        <taxon>Bacteria</taxon>
        <taxon>Bacillati</taxon>
        <taxon>Actinomycetota</taxon>
        <taxon>Actinomycetes</taxon>
        <taxon>Mycobacteriales</taxon>
        <taxon>Nocardiaceae</taxon>
        <taxon>Rhodococcus</taxon>
    </lineage>
</organism>
<dbReference type="InterPro" id="IPR050741">
    <property type="entry name" value="Acyl-CoA_dehydrogenase"/>
</dbReference>
<comment type="subunit">
    <text evidence="3">Homodimer.</text>
</comment>
<evidence type="ECO:0000256" key="2">
    <source>
        <dbReference type="ARBA" id="ARBA00009347"/>
    </source>
</evidence>
<dbReference type="InterPro" id="IPR037069">
    <property type="entry name" value="AcylCoA_DH/ox_N_sf"/>
</dbReference>
<keyword evidence="5 7" id="KW-0274">FAD</keyword>
<dbReference type="RefSeq" id="WP_330150278.1">
    <property type="nucleotide sequence ID" value="NZ_JAUZMZ010000005.1"/>
</dbReference>
<dbReference type="InterPro" id="IPR036250">
    <property type="entry name" value="AcylCo_DH-like_C"/>
</dbReference>
<evidence type="ECO:0000259" key="9">
    <source>
        <dbReference type="Pfam" id="PF02770"/>
    </source>
</evidence>
<dbReference type="InterPro" id="IPR013786">
    <property type="entry name" value="AcylCoA_DH/ox_N"/>
</dbReference>
<evidence type="ECO:0000313" key="12">
    <source>
        <dbReference type="Proteomes" id="UP001331936"/>
    </source>
</evidence>
<dbReference type="Pfam" id="PF02770">
    <property type="entry name" value="Acyl-CoA_dh_M"/>
    <property type="match status" value="1"/>
</dbReference>
<evidence type="ECO:0000256" key="5">
    <source>
        <dbReference type="ARBA" id="ARBA00022827"/>
    </source>
</evidence>
<evidence type="ECO:0000259" key="10">
    <source>
        <dbReference type="Pfam" id="PF02771"/>
    </source>
</evidence>
<dbReference type="Gene3D" id="1.10.540.10">
    <property type="entry name" value="Acyl-CoA dehydrogenase/oxidase, N-terminal domain"/>
    <property type="match status" value="1"/>
</dbReference>
<dbReference type="EMBL" id="JAUZMZ010000005">
    <property type="protein sequence ID" value="MEE2030857.1"/>
    <property type="molecule type" value="Genomic_DNA"/>
</dbReference>
<evidence type="ECO:0000256" key="1">
    <source>
        <dbReference type="ARBA" id="ARBA00001974"/>
    </source>
</evidence>
<comment type="cofactor">
    <cofactor evidence="1 7">
        <name>FAD</name>
        <dbReference type="ChEBI" id="CHEBI:57692"/>
    </cofactor>
</comment>
<dbReference type="InterPro" id="IPR006091">
    <property type="entry name" value="Acyl-CoA_Oxase/DH_mid-dom"/>
</dbReference>
<name>A0ABU7JLF5_9NOCA</name>
<dbReference type="SUPFAM" id="SSF56645">
    <property type="entry name" value="Acyl-CoA dehydrogenase NM domain-like"/>
    <property type="match status" value="1"/>
</dbReference>
<keyword evidence="6 7" id="KW-0560">Oxidoreductase</keyword>
<comment type="caution">
    <text evidence="11">The sequence shown here is derived from an EMBL/GenBank/DDBJ whole genome shotgun (WGS) entry which is preliminary data.</text>
</comment>
<evidence type="ECO:0000259" key="8">
    <source>
        <dbReference type="Pfam" id="PF00441"/>
    </source>
</evidence>
<dbReference type="Gene3D" id="2.40.110.10">
    <property type="entry name" value="Butyryl-CoA Dehydrogenase, subunit A, domain 2"/>
    <property type="match status" value="1"/>
</dbReference>
<dbReference type="InterPro" id="IPR009075">
    <property type="entry name" value="AcylCo_DH/oxidase_C"/>
</dbReference>
<evidence type="ECO:0000313" key="11">
    <source>
        <dbReference type="EMBL" id="MEE2030857.1"/>
    </source>
</evidence>
<evidence type="ECO:0000256" key="3">
    <source>
        <dbReference type="ARBA" id="ARBA00011738"/>
    </source>
</evidence>
<dbReference type="Proteomes" id="UP001331936">
    <property type="component" value="Unassembled WGS sequence"/>
</dbReference>
<evidence type="ECO:0000256" key="7">
    <source>
        <dbReference type="RuleBase" id="RU362125"/>
    </source>
</evidence>
<dbReference type="InterPro" id="IPR046373">
    <property type="entry name" value="Acyl-CoA_Oxase/DH_mid-dom_sf"/>
</dbReference>
<feature type="domain" description="Acyl-CoA dehydrogenase/oxidase C-terminal" evidence="8">
    <location>
        <begin position="247"/>
        <end position="396"/>
    </location>
</feature>
<reference evidence="11 12" key="1">
    <citation type="submission" date="2023-08" db="EMBL/GenBank/DDBJ databases">
        <authorList>
            <person name="Girao M."/>
            <person name="Carvalho M.F."/>
        </authorList>
    </citation>
    <scope>NUCLEOTIDE SEQUENCE [LARGE SCALE GENOMIC DNA]</scope>
    <source>
        <strain evidence="11 12">CC-R104</strain>
    </source>
</reference>
<dbReference type="Pfam" id="PF02771">
    <property type="entry name" value="Acyl-CoA_dh_N"/>
    <property type="match status" value="1"/>
</dbReference>
<accession>A0ABU7JLF5</accession>
<evidence type="ECO:0000256" key="6">
    <source>
        <dbReference type="ARBA" id="ARBA00023002"/>
    </source>
</evidence>
<feature type="domain" description="Acyl-CoA oxidase/dehydrogenase middle" evidence="9">
    <location>
        <begin position="134"/>
        <end position="211"/>
    </location>
</feature>
<gene>
    <name evidence="11" type="ORF">Q8814_01790</name>
</gene>
<proteinExistence type="inferred from homology"/>
<dbReference type="PANTHER" id="PTHR48083">
    <property type="entry name" value="MEDIUM-CHAIN SPECIFIC ACYL-COA DEHYDROGENASE, MITOCHONDRIAL-RELATED"/>
    <property type="match status" value="1"/>
</dbReference>
<dbReference type="SUPFAM" id="SSF47203">
    <property type="entry name" value="Acyl-CoA dehydrogenase C-terminal domain-like"/>
    <property type="match status" value="1"/>
</dbReference>
<protein>
    <submittedName>
        <fullName evidence="11">Acyl-CoA dehydrogenase family protein</fullName>
    </submittedName>
</protein>
<keyword evidence="12" id="KW-1185">Reference proteome</keyword>
<feature type="domain" description="Acyl-CoA dehydrogenase/oxidase N-terminal" evidence="10">
    <location>
        <begin position="10"/>
        <end position="130"/>
    </location>
</feature>
<dbReference type="Pfam" id="PF00441">
    <property type="entry name" value="Acyl-CoA_dh_1"/>
    <property type="match status" value="1"/>
</dbReference>
<dbReference type="InterPro" id="IPR009100">
    <property type="entry name" value="AcylCoA_DH/oxidase_NM_dom_sf"/>
</dbReference>
<keyword evidence="4 7" id="KW-0285">Flavoprotein</keyword>
<sequence>MAWDFDTDPEFQQKLDWVAQFVRDEVEPLDLVWPYDNYKPLDDEHRRIVDPLKQRVREQGLWACHLEPALGGQGYGQLKLALLNEILGRSTWAPTIFGTQAPDTGNAEIIAHFGTEEQKAQYLQPLLDGEIFSCYSMTEPQGGADVAGFQTTAVRDGDEWVINGRKFFSSNARYATFCIVMAYTDKEAGPHKGMSMFLVPTDTPGLTIERNFALIHEPEEEGSEALIDYADVRVPSTALLGDEGRAFEVAQVRLGGGRVHHAMRTVGLAQRALDMMCERALSRTTRGKPLADRETVQTYIAESYAQLKQFRLFVLQTAWLIDKTKDYSQCRTDISAIKFLTPKVLHDIVQRSIQVHGALGVTRATPLHKMWVTAPAMGLVDGPTEVHLRQVARGVLKGQQGTDGAWPTEFLLDKVEAAKRKLGLV</sequence>
<evidence type="ECO:0000256" key="4">
    <source>
        <dbReference type="ARBA" id="ARBA00022630"/>
    </source>
</evidence>
<dbReference type="PANTHER" id="PTHR48083:SF13">
    <property type="entry name" value="ACYL-COA DEHYDROGENASE FAMILY MEMBER 11"/>
    <property type="match status" value="1"/>
</dbReference>
<dbReference type="Gene3D" id="1.20.140.10">
    <property type="entry name" value="Butyryl-CoA Dehydrogenase, subunit A, domain 3"/>
    <property type="match status" value="1"/>
</dbReference>
<comment type="similarity">
    <text evidence="2 7">Belongs to the acyl-CoA dehydrogenase family.</text>
</comment>